<dbReference type="Proteomes" id="UP001322138">
    <property type="component" value="Unassembled WGS sequence"/>
</dbReference>
<evidence type="ECO:0000313" key="3">
    <source>
        <dbReference type="Proteomes" id="UP001322138"/>
    </source>
</evidence>
<evidence type="ECO:0000256" key="1">
    <source>
        <dbReference type="SAM" id="MobiDB-lite"/>
    </source>
</evidence>
<evidence type="ECO:0000313" key="2">
    <source>
        <dbReference type="EMBL" id="KAK4646759.1"/>
    </source>
</evidence>
<dbReference type="RefSeq" id="XP_062735735.1">
    <property type="nucleotide sequence ID" value="XM_062872403.1"/>
</dbReference>
<gene>
    <name evidence="2" type="ORF">QC761_0046070</name>
</gene>
<proteinExistence type="predicted"/>
<keyword evidence="3" id="KW-1185">Reference proteome</keyword>
<dbReference type="EMBL" id="JAFFGZ010000004">
    <property type="protein sequence ID" value="KAK4646759.1"/>
    <property type="molecule type" value="Genomic_DNA"/>
</dbReference>
<comment type="caution">
    <text evidence="2">The sequence shown here is derived from an EMBL/GenBank/DDBJ whole genome shotgun (WGS) entry which is preliminary data.</text>
</comment>
<feature type="region of interest" description="Disordered" evidence="1">
    <location>
        <begin position="49"/>
        <end position="70"/>
    </location>
</feature>
<sequence length="131" mass="15016">MDQNREVVLTEMHRDQNIFSGFDLDSEVDYPHTAPFGDNLLVQLTAKPIPLSPNSPSRLEGQPFSDDPAQDTAANCWLRRATADELTISKHVKLEISLVEKELLENDHPDKVEWKYMEEMEDDDDLCDLDD</sequence>
<reference evidence="2 3" key="1">
    <citation type="journal article" date="2023" name="bioRxiv">
        <title>High-quality genome assemblies of four members of thePodospora anserinaspecies complex.</title>
        <authorList>
            <person name="Ament-Velasquez S.L."/>
            <person name="Vogan A.A."/>
            <person name="Wallerman O."/>
            <person name="Hartmann F."/>
            <person name="Gautier V."/>
            <person name="Silar P."/>
            <person name="Giraud T."/>
            <person name="Johannesson H."/>
        </authorList>
    </citation>
    <scope>NUCLEOTIDE SEQUENCE [LARGE SCALE GENOMIC DNA]</scope>
    <source>
        <strain evidence="2 3">CBS 112042</strain>
    </source>
</reference>
<organism evidence="2 3">
    <name type="scientific">Podospora bellae-mahoneyi</name>
    <dbReference type="NCBI Taxonomy" id="2093777"/>
    <lineage>
        <taxon>Eukaryota</taxon>
        <taxon>Fungi</taxon>
        <taxon>Dikarya</taxon>
        <taxon>Ascomycota</taxon>
        <taxon>Pezizomycotina</taxon>
        <taxon>Sordariomycetes</taxon>
        <taxon>Sordariomycetidae</taxon>
        <taxon>Sordariales</taxon>
        <taxon>Podosporaceae</taxon>
        <taxon>Podospora</taxon>
    </lineage>
</organism>
<protein>
    <submittedName>
        <fullName evidence="2">Uncharacterized protein</fullName>
    </submittedName>
</protein>
<name>A0ABR0FS93_9PEZI</name>
<dbReference type="GeneID" id="87891563"/>
<accession>A0ABR0FS93</accession>